<dbReference type="PRINTS" id="PR00081">
    <property type="entry name" value="GDHRDH"/>
</dbReference>
<evidence type="ECO:0000256" key="2">
    <source>
        <dbReference type="ARBA" id="ARBA00023002"/>
    </source>
</evidence>
<dbReference type="SUPFAM" id="SSF51735">
    <property type="entry name" value="NAD(P)-binding Rossmann-fold domains"/>
    <property type="match status" value="1"/>
</dbReference>
<dbReference type="InterPro" id="IPR002347">
    <property type="entry name" value="SDR_fam"/>
</dbReference>
<dbReference type="FunFam" id="3.40.50.720:FF:000084">
    <property type="entry name" value="Short-chain dehydrogenase reductase"/>
    <property type="match status" value="1"/>
</dbReference>
<reference evidence="4" key="1">
    <citation type="journal article" date="2009" name="Environ. Microbiol.">
        <title>The genome of Polaromonas naphthalenivorans strain CJ2, isolated from coal tar-contaminated sediment, reveals physiological and metabolic versatility and evolution through extensive horizontal gene transfer.</title>
        <authorList>
            <person name="Yagi J.M."/>
            <person name="Sims D."/>
            <person name="Brettin T."/>
            <person name="Bruce D."/>
            <person name="Madsen E.L."/>
        </authorList>
    </citation>
    <scope>NUCLEOTIDE SEQUENCE [LARGE SCALE GENOMIC DNA]</scope>
    <source>
        <strain evidence="4">CJ2</strain>
    </source>
</reference>
<comment type="similarity">
    <text evidence="1">Belongs to the short-chain dehydrogenases/reductases (SDR) family.</text>
</comment>
<dbReference type="PANTHER" id="PTHR24321:SF8">
    <property type="entry name" value="ESTRADIOL 17-BETA-DEHYDROGENASE 8-RELATED"/>
    <property type="match status" value="1"/>
</dbReference>
<evidence type="ECO:0000256" key="1">
    <source>
        <dbReference type="ARBA" id="ARBA00006484"/>
    </source>
</evidence>
<dbReference type="PROSITE" id="PS00061">
    <property type="entry name" value="ADH_SHORT"/>
    <property type="match status" value="1"/>
</dbReference>
<dbReference type="PRINTS" id="PR00080">
    <property type="entry name" value="SDRFAMILY"/>
</dbReference>
<dbReference type="Pfam" id="PF13561">
    <property type="entry name" value="adh_short_C2"/>
    <property type="match status" value="1"/>
</dbReference>
<keyword evidence="2" id="KW-0560">Oxidoreductase</keyword>
<dbReference type="EMBL" id="CP000529">
    <property type="protein sequence ID" value="ABM38014.1"/>
    <property type="molecule type" value="Genomic_DNA"/>
</dbReference>
<dbReference type="InterPro" id="IPR036291">
    <property type="entry name" value="NAD(P)-bd_dom_sf"/>
</dbReference>
<dbReference type="RefSeq" id="WP_011802091.1">
    <property type="nucleotide sequence ID" value="NC_008781.1"/>
</dbReference>
<dbReference type="Proteomes" id="UP000000644">
    <property type="component" value="Chromosome"/>
</dbReference>
<dbReference type="HOGENOM" id="CLU_010194_1_2_4"/>
<keyword evidence="4" id="KW-1185">Reference proteome</keyword>
<evidence type="ECO:0000313" key="3">
    <source>
        <dbReference type="EMBL" id="ABM38014.1"/>
    </source>
</evidence>
<sequence length="286" mass="29263">MPEPRNAAHPAPVTPNPAAAVAIVTGAADGIGWATAQRLAADGLRVALLDLRADAAQARAAELGSIHLGLGCDVTSEESVEAAVAAVLERFGRIDALVNNAGIGDQTGPTTEQSVQAFDRVLAVHLRGTFLMSRAVARHMLQAAPVPGRGRGAIVNLGSIASSTGLPARNAYSAGKAGVLGMTRAMASEWARAGIRVNAVAPGYVRTALVAELERKGAIDAAAIRRRTPLGRMAEPAEIAEVIAFLASDRASYVTGALIPVDGGWTAFGATESALPELAELADELA</sequence>
<gene>
    <name evidence="3" type="ordered locus">Pnap_2712</name>
</gene>
<dbReference type="STRING" id="365044.Pnap_2712"/>
<dbReference type="GO" id="GO:0016491">
    <property type="term" value="F:oxidoreductase activity"/>
    <property type="evidence" value="ECO:0007669"/>
    <property type="project" value="UniProtKB-KW"/>
</dbReference>
<protein>
    <submittedName>
        <fullName evidence="3">Short-chain dehydrogenase/reductase SDR</fullName>
    </submittedName>
</protein>
<dbReference type="Gene3D" id="3.40.50.720">
    <property type="entry name" value="NAD(P)-binding Rossmann-like Domain"/>
    <property type="match status" value="1"/>
</dbReference>
<dbReference type="InterPro" id="IPR020904">
    <property type="entry name" value="Sc_DH/Rdtase_CS"/>
</dbReference>
<name>A1VQT6_POLNA</name>
<dbReference type="NCBIfam" id="NF005559">
    <property type="entry name" value="PRK07231.1"/>
    <property type="match status" value="1"/>
</dbReference>
<evidence type="ECO:0000313" key="4">
    <source>
        <dbReference type="Proteomes" id="UP000000644"/>
    </source>
</evidence>
<dbReference type="KEGG" id="pna:Pnap_2712"/>
<proteinExistence type="inferred from homology"/>
<organism evidence="3 4">
    <name type="scientific">Polaromonas naphthalenivorans (strain CJ2)</name>
    <dbReference type="NCBI Taxonomy" id="365044"/>
    <lineage>
        <taxon>Bacteria</taxon>
        <taxon>Pseudomonadati</taxon>
        <taxon>Pseudomonadota</taxon>
        <taxon>Betaproteobacteria</taxon>
        <taxon>Burkholderiales</taxon>
        <taxon>Comamonadaceae</taxon>
        <taxon>Polaromonas</taxon>
    </lineage>
</organism>
<dbReference type="OrthoDB" id="9806974at2"/>
<dbReference type="eggNOG" id="COG1028">
    <property type="taxonomic scope" value="Bacteria"/>
</dbReference>
<dbReference type="AlphaFoldDB" id="A1VQT6"/>
<dbReference type="PANTHER" id="PTHR24321">
    <property type="entry name" value="DEHYDROGENASES, SHORT CHAIN"/>
    <property type="match status" value="1"/>
</dbReference>
<accession>A1VQT6</accession>